<proteinExistence type="inferred from homology"/>
<feature type="region of interest" description="Disordered" evidence="2">
    <location>
        <begin position="534"/>
        <end position="557"/>
    </location>
</feature>
<sequence>MLRVLHPESRFGGDHYRENVVGKDLFAPLLDYSLRTFSTSEPLAFAEAPKPSIASPSPPASAGAMDFNDDHRAHNSRTLMPIRSTSAYMSPQSQTSSSNGSYSLAHSTMRHDSSFPSPYSDSPVHSNSSYFPTSHASQTTKSLGMPKLPGALPSHAIAHRYASGSYSESQTSDSDRLSLTRTTSASPVAPNVNSIPPVPSNLNANMQPTWHGFVHTTQDALTIIEACLNGTLVHCPRRPHDRERASLIRSGSVFVYEESTSGIKRWTDGLSWSPSRIMGNFLVYRELERPFPPGEKKRANRQRTKSARTEPYSRSSAPSHYSEDPPYEIPDSKDRKITGSLVDSYDFKRGGLLKRTLSVTVNGCTHHLIAYYTIEDAKDQSTLFRPGHDHRLANCHPRKELITDQKFRSEHNPDPCILFISLTAALGPIQDPDDVLPYPPYMHGTQGLAGPIGSYASSYHPHQPYQPVMHGMSSSMHHAYHTSSQPMTTLHASASSGAGYPGIPTSSSSPTAVFGSSGQMIPGARQSQGLISPLSSLHLGQTPGHQPRSGYESVPTEMPGPASLDYQPYPHETSYTTATGSAFGQNFGFEQSSHGISSQPQYHGSISDMSEDSQVSPDHMFGEGPVQPAGAYPCYSSSEAQHSRHDTLGAFDEKAPHFSNNFS</sequence>
<feature type="region of interest" description="Disordered" evidence="2">
    <location>
        <begin position="87"/>
        <end position="194"/>
    </location>
</feature>
<feature type="region of interest" description="Disordered" evidence="2">
    <location>
        <begin position="590"/>
        <end position="615"/>
    </location>
</feature>
<keyword evidence="4" id="KW-1185">Reference proteome</keyword>
<feature type="compositionally biased region" description="Polar residues" evidence="2">
    <location>
        <begin position="124"/>
        <end position="142"/>
    </location>
</feature>
<dbReference type="Pfam" id="PF09729">
    <property type="entry name" value="Gti1_Pac2"/>
    <property type="match status" value="1"/>
</dbReference>
<comment type="caution">
    <text evidence="3">The sequence shown here is derived from an EMBL/GenBank/DDBJ whole genome shotgun (WGS) entry which is preliminary data.</text>
</comment>
<feature type="compositionally biased region" description="Low complexity" evidence="2">
    <location>
        <begin position="114"/>
        <end position="123"/>
    </location>
</feature>
<evidence type="ECO:0000256" key="2">
    <source>
        <dbReference type="SAM" id="MobiDB-lite"/>
    </source>
</evidence>
<comment type="similarity">
    <text evidence="1">Belongs to the MIT1/WOR1 family.</text>
</comment>
<dbReference type="PANTHER" id="PTHR28027:SF2">
    <property type="entry name" value="TRANSCRIPTIONAL REGULATOR MIT1"/>
    <property type="match status" value="1"/>
</dbReference>
<dbReference type="InterPro" id="IPR018608">
    <property type="entry name" value="Gti1/Pac2"/>
</dbReference>
<feature type="compositionally biased region" description="Low complexity" evidence="2">
    <location>
        <begin position="48"/>
        <end position="64"/>
    </location>
</feature>
<feature type="compositionally biased region" description="Polar residues" evidence="2">
    <location>
        <begin position="504"/>
        <end position="513"/>
    </location>
</feature>
<organism evidence="3 4">
    <name type="scientific">Diplodia seriata</name>
    <dbReference type="NCBI Taxonomy" id="420778"/>
    <lineage>
        <taxon>Eukaryota</taxon>
        <taxon>Fungi</taxon>
        <taxon>Dikarya</taxon>
        <taxon>Ascomycota</taxon>
        <taxon>Pezizomycotina</taxon>
        <taxon>Dothideomycetes</taxon>
        <taxon>Dothideomycetes incertae sedis</taxon>
        <taxon>Botryosphaeriales</taxon>
        <taxon>Botryosphaeriaceae</taxon>
        <taxon>Diplodia</taxon>
    </lineage>
</organism>
<accession>A0ABR3CN58</accession>
<dbReference type="RefSeq" id="XP_066635107.1">
    <property type="nucleotide sequence ID" value="XM_066774988.1"/>
</dbReference>
<protein>
    <submittedName>
        <fullName evidence="3">Gluconate transport-inducing protein required for gluconate-H+ symport</fullName>
    </submittedName>
</protein>
<dbReference type="PANTHER" id="PTHR28027">
    <property type="entry name" value="TRANSCRIPTIONAL REGULATOR MIT1"/>
    <property type="match status" value="1"/>
</dbReference>
<dbReference type="GeneID" id="92007599"/>
<feature type="region of interest" description="Disordered" evidence="2">
    <location>
        <begin position="48"/>
        <end position="72"/>
    </location>
</feature>
<name>A0ABR3CN58_9PEZI</name>
<dbReference type="EMBL" id="JAJVCZ030000003">
    <property type="protein sequence ID" value="KAL0262078.1"/>
    <property type="molecule type" value="Genomic_DNA"/>
</dbReference>
<reference evidence="3 4" key="1">
    <citation type="submission" date="2024-02" db="EMBL/GenBank/DDBJ databases">
        <title>De novo assembly and annotation of 12 fungi associated with fruit tree decline syndrome in Ontario, Canada.</title>
        <authorList>
            <person name="Sulman M."/>
            <person name="Ellouze W."/>
            <person name="Ilyukhin E."/>
        </authorList>
    </citation>
    <scope>NUCLEOTIDE SEQUENCE [LARGE SCALE GENOMIC DNA]</scope>
    <source>
        <strain evidence="3 4">FDS-637</strain>
    </source>
</reference>
<dbReference type="Proteomes" id="UP001430584">
    <property type="component" value="Unassembled WGS sequence"/>
</dbReference>
<feature type="compositionally biased region" description="Low complexity" evidence="2">
    <location>
        <begin position="87"/>
        <end position="103"/>
    </location>
</feature>
<evidence type="ECO:0000313" key="3">
    <source>
        <dbReference type="EMBL" id="KAL0262078.1"/>
    </source>
</evidence>
<gene>
    <name evidence="3" type="primary">TOS9</name>
    <name evidence="3" type="ORF">SLS55_003514</name>
</gene>
<evidence type="ECO:0000256" key="1">
    <source>
        <dbReference type="ARBA" id="ARBA00008359"/>
    </source>
</evidence>
<feature type="region of interest" description="Disordered" evidence="2">
    <location>
        <begin position="489"/>
        <end position="513"/>
    </location>
</feature>
<feature type="region of interest" description="Disordered" evidence="2">
    <location>
        <begin position="292"/>
        <end position="334"/>
    </location>
</feature>
<evidence type="ECO:0000313" key="4">
    <source>
        <dbReference type="Proteomes" id="UP001430584"/>
    </source>
</evidence>